<dbReference type="InterPro" id="IPR006685">
    <property type="entry name" value="MscS_channel_2nd"/>
</dbReference>
<keyword evidence="3 5" id="KW-1133">Transmembrane helix</keyword>
<gene>
    <name evidence="7" type="ORF">C4F49_11555</name>
</gene>
<feature type="transmembrane region" description="Helical" evidence="5">
    <location>
        <begin position="51"/>
        <end position="73"/>
    </location>
</feature>
<dbReference type="Gene3D" id="2.30.30.60">
    <property type="match status" value="1"/>
</dbReference>
<proteinExistence type="predicted"/>
<dbReference type="Proteomes" id="UP000616201">
    <property type="component" value="Unassembled WGS sequence"/>
</dbReference>
<keyword evidence="4 5" id="KW-0472">Membrane</keyword>
<organism evidence="7 8">
    <name type="scientific">Sphingobacterium hungaricum</name>
    <dbReference type="NCBI Taxonomy" id="2082723"/>
    <lineage>
        <taxon>Bacteria</taxon>
        <taxon>Pseudomonadati</taxon>
        <taxon>Bacteroidota</taxon>
        <taxon>Sphingobacteriia</taxon>
        <taxon>Sphingobacteriales</taxon>
        <taxon>Sphingobacteriaceae</taxon>
        <taxon>Sphingobacterium</taxon>
    </lineage>
</organism>
<evidence type="ECO:0000313" key="8">
    <source>
        <dbReference type="Proteomes" id="UP000616201"/>
    </source>
</evidence>
<feature type="domain" description="Mechanosensitive ion channel MscS" evidence="6">
    <location>
        <begin position="135"/>
        <end position="200"/>
    </location>
</feature>
<evidence type="ECO:0000259" key="6">
    <source>
        <dbReference type="Pfam" id="PF00924"/>
    </source>
</evidence>
<dbReference type="EMBL" id="PRDK01000006">
    <property type="protein sequence ID" value="MBE8714319.1"/>
    <property type="molecule type" value="Genomic_DNA"/>
</dbReference>
<dbReference type="GO" id="GO:0016020">
    <property type="term" value="C:membrane"/>
    <property type="evidence" value="ECO:0007669"/>
    <property type="project" value="UniProtKB-SubCell"/>
</dbReference>
<protein>
    <submittedName>
        <fullName evidence="7">Small conductance mechanosensitive ion channel family transporter</fullName>
    </submittedName>
</protein>
<evidence type="ECO:0000256" key="2">
    <source>
        <dbReference type="ARBA" id="ARBA00022692"/>
    </source>
</evidence>
<feature type="transmembrane region" description="Helical" evidence="5">
    <location>
        <begin position="118"/>
        <end position="136"/>
    </location>
</feature>
<comment type="caution">
    <text evidence="7">The sequence shown here is derived from an EMBL/GenBank/DDBJ whole genome shotgun (WGS) entry which is preliminary data.</text>
</comment>
<evidence type="ECO:0000256" key="3">
    <source>
        <dbReference type="ARBA" id="ARBA00022989"/>
    </source>
</evidence>
<sequence>MEENIKKRKFPIAFISKLIAVGLIIWSYFLMPEFYDEKNTEYPKMLRMVSGLLSFLIPSIFLSIIRFIIITVYNARNANRVVRGNFVLGINRLTVVLNTVLAVISFMIAFGINPKEFITSMTIVAMAIAVIFREYITNMISGLIIMFSDDLSVGDRIRVGTYQGRIVDITFSNILLQDEEDDIVMIPNNMVFTSTFVNLSAHRSSLFSVKFELPVSTASTIDLLETEIKSLLLNHPNLAQDEEVQLKVMEIGKDYIRYKIDLHAVSNSSKLHKQLENEILKHVLKYEGELLKPSEL</sequence>
<dbReference type="AlphaFoldDB" id="A0A928V1A8"/>
<dbReference type="InterPro" id="IPR023408">
    <property type="entry name" value="MscS_beta-dom_sf"/>
</dbReference>
<dbReference type="Pfam" id="PF00924">
    <property type="entry name" value="MS_channel_2nd"/>
    <property type="match status" value="1"/>
</dbReference>
<dbReference type="PANTHER" id="PTHR30566:SF5">
    <property type="entry name" value="MECHANOSENSITIVE ION CHANNEL PROTEIN 1, MITOCHONDRIAL-RELATED"/>
    <property type="match status" value="1"/>
</dbReference>
<feature type="transmembrane region" description="Helical" evidence="5">
    <location>
        <begin position="93"/>
        <end position="112"/>
    </location>
</feature>
<dbReference type="SUPFAM" id="SSF50182">
    <property type="entry name" value="Sm-like ribonucleoproteins"/>
    <property type="match status" value="1"/>
</dbReference>
<dbReference type="PANTHER" id="PTHR30566">
    <property type="entry name" value="YNAI-RELATED MECHANOSENSITIVE ION CHANNEL"/>
    <property type="match status" value="1"/>
</dbReference>
<dbReference type="GO" id="GO:0008381">
    <property type="term" value="F:mechanosensitive monoatomic ion channel activity"/>
    <property type="evidence" value="ECO:0007669"/>
    <property type="project" value="UniProtKB-ARBA"/>
</dbReference>
<reference evidence="7" key="1">
    <citation type="submission" date="2018-02" db="EMBL/GenBank/DDBJ databases">
        <authorList>
            <person name="Vasarhelyi B.M."/>
            <person name="Deshmukh S."/>
            <person name="Balint B."/>
            <person name="Kukolya J."/>
        </authorList>
    </citation>
    <scope>NUCLEOTIDE SEQUENCE</scope>
    <source>
        <strain evidence="7">KB22</strain>
    </source>
</reference>
<keyword evidence="2 5" id="KW-0812">Transmembrane</keyword>
<evidence type="ECO:0000256" key="4">
    <source>
        <dbReference type="ARBA" id="ARBA00023136"/>
    </source>
</evidence>
<dbReference type="RefSeq" id="WP_196936433.1">
    <property type="nucleotide sequence ID" value="NZ_MU158698.1"/>
</dbReference>
<accession>A0A928V1A8</accession>
<keyword evidence="8" id="KW-1185">Reference proteome</keyword>
<evidence type="ECO:0000256" key="1">
    <source>
        <dbReference type="ARBA" id="ARBA00004370"/>
    </source>
</evidence>
<comment type="subcellular location">
    <subcellularLocation>
        <location evidence="1">Membrane</location>
    </subcellularLocation>
</comment>
<evidence type="ECO:0000313" key="7">
    <source>
        <dbReference type="EMBL" id="MBE8714319.1"/>
    </source>
</evidence>
<evidence type="ECO:0000256" key="5">
    <source>
        <dbReference type="SAM" id="Phobius"/>
    </source>
</evidence>
<name>A0A928V1A8_9SPHI</name>
<feature type="transmembrane region" description="Helical" evidence="5">
    <location>
        <begin position="12"/>
        <end position="31"/>
    </location>
</feature>
<dbReference type="InterPro" id="IPR010920">
    <property type="entry name" value="LSM_dom_sf"/>
</dbReference>